<dbReference type="PRINTS" id="PR00990">
    <property type="entry name" value="RIBOKINASE"/>
</dbReference>
<dbReference type="EMBL" id="AP012325">
    <property type="protein sequence ID" value="BAR01323.1"/>
    <property type="molecule type" value="Genomic_DNA"/>
</dbReference>
<dbReference type="Proteomes" id="UP000035061">
    <property type="component" value="Chromosome"/>
</dbReference>
<dbReference type="SUPFAM" id="SSF53613">
    <property type="entry name" value="Ribokinase-like"/>
    <property type="match status" value="1"/>
</dbReference>
<evidence type="ECO:0000259" key="3">
    <source>
        <dbReference type="Pfam" id="PF00294"/>
    </source>
</evidence>
<protein>
    <submittedName>
        <fullName evidence="4">Carbohydrate kinase</fullName>
    </submittedName>
</protein>
<dbReference type="InterPro" id="IPR002139">
    <property type="entry name" value="Ribo/fructo_kinase"/>
</dbReference>
<dbReference type="InterPro" id="IPR011611">
    <property type="entry name" value="PfkB_dom"/>
</dbReference>
<evidence type="ECO:0000313" key="5">
    <source>
        <dbReference type="Proteomes" id="UP000035061"/>
    </source>
</evidence>
<keyword evidence="5" id="KW-1185">Reference proteome</keyword>
<evidence type="ECO:0000313" key="4">
    <source>
        <dbReference type="EMBL" id="BAR01323.1"/>
    </source>
</evidence>
<dbReference type="InterPro" id="IPR029056">
    <property type="entry name" value="Ribokinase-like"/>
</dbReference>
<sequence length="352" mass="37849">MICRSRGWRNYDESAKDIAMTGKVISLGQVIVDLTMNVDAVPRAGEDVFAGNVQTQVGASFNTLYAVRRMGVKASHAGVIGTGPWASQILQTLENQGIQHIGKRDAVRDSGFCVALTDANAERTFISTRGAEAYGSVDAFDSVNPEKQDVVHVSGYTLVHHTADALLAFMKRTTEHREFTAVFDPSPMIATVDDDVFRTMLAYRPIWSCNECEATLIAQRLAALDNGNSCDCKVSQDIVQEIENANVDEETVAWLCDRLRSPVIVRVGADGAWLAIPGDEALRIPGFPMKAVDTNGAGDCHAGVLCALLCEGVPLEDAVRCANAASALAVTQSGPATCPDRKEVERLLGMAF</sequence>
<dbReference type="Gene3D" id="3.40.1190.20">
    <property type="match status" value="1"/>
</dbReference>
<name>A0ABN5V004_9BIFI</name>
<keyword evidence="2 4" id="KW-0418">Kinase</keyword>
<dbReference type="PANTHER" id="PTHR10584:SF166">
    <property type="entry name" value="RIBOKINASE"/>
    <property type="match status" value="1"/>
</dbReference>
<dbReference type="GO" id="GO:0016301">
    <property type="term" value="F:kinase activity"/>
    <property type="evidence" value="ECO:0007669"/>
    <property type="project" value="UniProtKB-KW"/>
</dbReference>
<accession>A0ABN5V004</accession>
<evidence type="ECO:0000256" key="1">
    <source>
        <dbReference type="ARBA" id="ARBA00022679"/>
    </source>
</evidence>
<proteinExistence type="predicted"/>
<feature type="domain" description="Carbohydrate kinase PfkB" evidence="3">
    <location>
        <begin position="23"/>
        <end position="338"/>
    </location>
</feature>
<organism evidence="4 5">
    <name type="scientific">Bifidobacterium catenulatum DSM 16992 = JCM 1194 = LMG 11043</name>
    <dbReference type="NCBI Taxonomy" id="566552"/>
    <lineage>
        <taxon>Bacteria</taxon>
        <taxon>Bacillati</taxon>
        <taxon>Actinomycetota</taxon>
        <taxon>Actinomycetes</taxon>
        <taxon>Bifidobacteriales</taxon>
        <taxon>Bifidobacteriaceae</taxon>
        <taxon>Bifidobacterium</taxon>
    </lineage>
</organism>
<dbReference type="PANTHER" id="PTHR10584">
    <property type="entry name" value="SUGAR KINASE"/>
    <property type="match status" value="1"/>
</dbReference>
<dbReference type="Pfam" id="PF00294">
    <property type="entry name" value="PfkB"/>
    <property type="match status" value="1"/>
</dbReference>
<reference evidence="4 5" key="1">
    <citation type="submission" date="2012-02" db="EMBL/GenBank/DDBJ databases">
        <title>Complete genome sequence of Bifidobacterium catenulatum JCM 1194.</title>
        <authorList>
            <person name="Toh H."/>
            <person name="Oshima K."/>
            <person name="Morita H."/>
            <person name="Hattori M."/>
        </authorList>
    </citation>
    <scope>NUCLEOTIDE SEQUENCE [LARGE SCALE GENOMIC DNA]</scope>
    <source>
        <strain evidence="4 5">JCM 1194</strain>
    </source>
</reference>
<evidence type="ECO:0000256" key="2">
    <source>
        <dbReference type="ARBA" id="ARBA00022777"/>
    </source>
</evidence>
<keyword evidence="1" id="KW-0808">Transferase</keyword>
<gene>
    <name evidence="4" type="ORF">BBCT_0355</name>
</gene>